<reference evidence="2 3" key="1">
    <citation type="submission" date="2024-01" db="EMBL/GenBank/DDBJ databases">
        <title>Sphingobacterium tenebrionis sp. nov., a novel endophyte isolated from tenebrio molitor intestines.</title>
        <authorList>
            <person name="Zhang C."/>
        </authorList>
    </citation>
    <scope>NUCLEOTIDE SEQUENCE [LARGE SCALE GENOMIC DNA]</scope>
    <source>
        <strain evidence="2 3">PU5-4</strain>
    </source>
</reference>
<dbReference type="Proteomes" id="UP001363035">
    <property type="component" value="Unassembled WGS sequence"/>
</dbReference>
<protein>
    <recommendedName>
        <fullName evidence="4">DUF4142 domain-containing protein</fullName>
    </recommendedName>
</protein>
<proteinExistence type="predicted"/>
<keyword evidence="1" id="KW-0732">Signal</keyword>
<feature type="chain" id="PRO_5047535474" description="DUF4142 domain-containing protein" evidence="1">
    <location>
        <begin position="20"/>
        <end position="209"/>
    </location>
</feature>
<evidence type="ECO:0000313" key="2">
    <source>
        <dbReference type="EMBL" id="MEI5984194.1"/>
    </source>
</evidence>
<sequence>MKLNTLFVAAVLASTTLSSCVFDTASENQLKYTHTTLVDGDAYAFFRSVGAIAPYEVDYAKHVGTVGNAQAKDAASKVSQFFTEMLPQMDSLATKFHVDFPILGQEKYATEADHAAHSVTTATDSTADSTAVAATAPAPVMHTAPSHAAYTDEAYLHHVQHQVGLVKEQLRRLSRNTNKELRDFAQSKTEAVAQLFTAVGGKEDAHAHH</sequence>
<evidence type="ECO:0008006" key="4">
    <source>
        <dbReference type="Google" id="ProtNLM"/>
    </source>
</evidence>
<dbReference type="PROSITE" id="PS51257">
    <property type="entry name" value="PROKAR_LIPOPROTEIN"/>
    <property type="match status" value="1"/>
</dbReference>
<keyword evidence="3" id="KW-1185">Reference proteome</keyword>
<gene>
    <name evidence="2" type="ORF">VJ786_04680</name>
</gene>
<accession>A0ABU8I3A6</accession>
<comment type="caution">
    <text evidence="2">The sequence shown here is derived from an EMBL/GenBank/DDBJ whole genome shotgun (WGS) entry which is preliminary data.</text>
</comment>
<organism evidence="2 3">
    <name type="scientific">Sphingobacterium tenebrionis</name>
    <dbReference type="NCBI Taxonomy" id="3111775"/>
    <lineage>
        <taxon>Bacteria</taxon>
        <taxon>Pseudomonadati</taxon>
        <taxon>Bacteroidota</taxon>
        <taxon>Sphingobacteriia</taxon>
        <taxon>Sphingobacteriales</taxon>
        <taxon>Sphingobacteriaceae</taxon>
        <taxon>Sphingobacterium</taxon>
    </lineage>
</organism>
<evidence type="ECO:0000256" key="1">
    <source>
        <dbReference type="SAM" id="SignalP"/>
    </source>
</evidence>
<evidence type="ECO:0000313" key="3">
    <source>
        <dbReference type="Proteomes" id="UP001363035"/>
    </source>
</evidence>
<dbReference type="EMBL" id="JAYLLN010000006">
    <property type="protein sequence ID" value="MEI5984194.1"/>
    <property type="molecule type" value="Genomic_DNA"/>
</dbReference>
<name>A0ABU8I3A6_9SPHI</name>
<feature type="signal peptide" evidence="1">
    <location>
        <begin position="1"/>
        <end position="19"/>
    </location>
</feature>
<dbReference type="RefSeq" id="WP_099365271.1">
    <property type="nucleotide sequence ID" value="NZ_JAYLLN010000006.1"/>
</dbReference>